<sequence length="950" mass="113264">MGITEFDLQPLNKINVPFEYENDVQFYKESIMKQHEKRRQRLLIEYNELINFKQNQSLQTPKILVQGEKIDDSQSIERHEKLIKVKKIQQEQMDKQLLKYSQKEQLIESRRKQINSEREFRAYQKEVLDTSRIELIQRNKAQLSKMMHDKYEKRKMSYDAKLQRFELSKQAQQVVPRKTRFDETVARYQKSVEERKLKDQEKLRKLEESIEKANTKKQSNITEVKRKGLLEQLKIEDAFFNRERSQLAKQRRLLEKLQIRTEVVRQNQKEPKQKPYPFPKFLCNKDQRKASSLTLQRFASEIIDPLEQKRNYQGYVHLKTKYKEINLLKLIICFYITDMDYLTQDEVGGIVAKGLAALYLEKPQFPIDYLAKWLLTYSQLLQKQKAREEKQQVKETKVKEFKVLTEQLAFLKEESDRLENLQKEKHEQFLESIKQAKYHDEFLGDVFCDYVANRFRVNTYVCELDFPRKEIDQNLEDDENAHINLEGAKLLTYVYADQNSKFLIGQNLLPETGVTYDALKEPQPDENGEVIQTNGIYISNVVKEPRIVYHKWPKLGAYYAIPLIYQSCLYEQSFDQGIEQRSQYLILKENQDKERSAKEAEFEERLESEDPAVIEQEKQAYLAGLEPLLEPSFAQQKKEYVFCIDSLGQDREIPENHRQEIFDLVNLLIKQWELQEIQSMKADVELQLQYQASLGAPYKEILETWALEEEQYVETHQEKLAEFKENEKLFQYEVDCLRLERLREKLSDKEFIQPLLNLNNCRIIKFNSIIQSGLYLIGSNKADINLPDTNRLNIRKLVLDENLIQQIVSYNHRGPKPEPQYKWCYVDRVQKRIEKIEQEQVDAYNLILGRMLKFLQLTCKLRKLDIEIRKEIIANKRKQIEQLKEEATKLVELKEAALKEHKEQLSPEEQEEFNQEEWEANFDSEHPMPEIPENPADEIDDDYIVDQPQQ</sequence>
<feature type="region of interest" description="Disordered" evidence="2">
    <location>
        <begin position="900"/>
        <end position="950"/>
    </location>
</feature>
<dbReference type="PANTHER" id="PTHR23356:SF16">
    <property type="entry name" value="DPY30 DOMAIN CONTAINING 2"/>
    <property type="match status" value="1"/>
</dbReference>
<proteinExistence type="predicted"/>
<feature type="compositionally biased region" description="Acidic residues" evidence="2">
    <location>
        <begin position="906"/>
        <end position="922"/>
    </location>
</feature>
<gene>
    <name evidence="3" type="ORF">PSON_ATCC_30995.1.T1720099</name>
</gene>
<evidence type="ECO:0000313" key="4">
    <source>
        <dbReference type="Proteomes" id="UP000692954"/>
    </source>
</evidence>
<feature type="coiled-coil region" evidence="1">
    <location>
        <begin position="394"/>
        <end position="431"/>
    </location>
</feature>
<evidence type="ECO:0000256" key="2">
    <source>
        <dbReference type="SAM" id="MobiDB-lite"/>
    </source>
</evidence>
<name>A0A8S1RGG8_9CILI</name>
<dbReference type="Proteomes" id="UP000692954">
    <property type="component" value="Unassembled WGS sequence"/>
</dbReference>
<feature type="coiled-coil region" evidence="1">
    <location>
        <begin position="189"/>
        <end position="260"/>
    </location>
</feature>
<organism evidence="3 4">
    <name type="scientific">Paramecium sonneborni</name>
    <dbReference type="NCBI Taxonomy" id="65129"/>
    <lineage>
        <taxon>Eukaryota</taxon>
        <taxon>Sar</taxon>
        <taxon>Alveolata</taxon>
        <taxon>Ciliophora</taxon>
        <taxon>Intramacronucleata</taxon>
        <taxon>Oligohymenophorea</taxon>
        <taxon>Peniculida</taxon>
        <taxon>Parameciidae</taxon>
        <taxon>Paramecium</taxon>
    </lineage>
</organism>
<dbReference type="InterPro" id="IPR049630">
    <property type="entry name" value="DYDC-like_DD"/>
</dbReference>
<keyword evidence="4" id="KW-1185">Reference proteome</keyword>
<protein>
    <submittedName>
        <fullName evidence="3">Uncharacterized protein</fullName>
    </submittedName>
</protein>
<dbReference type="GO" id="GO:0048188">
    <property type="term" value="C:Set1C/COMPASS complex"/>
    <property type="evidence" value="ECO:0007669"/>
    <property type="project" value="InterPro"/>
</dbReference>
<dbReference type="CDD" id="cd22966">
    <property type="entry name" value="DD_DYDC-like"/>
    <property type="match status" value="1"/>
</dbReference>
<accession>A0A8S1RGG8</accession>
<dbReference type="PANTHER" id="PTHR23356">
    <property type="entry name" value="DPY30-RELATED"/>
    <property type="match status" value="1"/>
</dbReference>
<dbReference type="EMBL" id="CAJJDN010000172">
    <property type="protein sequence ID" value="CAD8127048.1"/>
    <property type="molecule type" value="Genomic_DNA"/>
</dbReference>
<reference evidence="3" key="1">
    <citation type="submission" date="2021-01" db="EMBL/GenBank/DDBJ databases">
        <authorList>
            <consortium name="Genoscope - CEA"/>
            <person name="William W."/>
        </authorList>
    </citation>
    <scope>NUCLEOTIDE SEQUENCE</scope>
</reference>
<dbReference type="OrthoDB" id="432281at2759"/>
<evidence type="ECO:0000313" key="3">
    <source>
        <dbReference type="EMBL" id="CAD8127048.1"/>
    </source>
</evidence>
<keyword evidence="1" id="KW-0175">Coiled coil</keyword>
<dbReference type="InterPro" id="IPR037856">
    <property type="entry name" value="Sdc1/DPY30"/>
</dbReference>
<feature type="compositionally biased region" description="Acidic residues" evidence="2">
    <location>
        <begin position="935"/>
        <end position="944"/>
    </location>
</feature>
<comment type="caution">
    <text evidence="3">The sequence shown here is derived from an EMBL/GenBank/DDBJ whole genome shotgun (WGS) entry which is preliminary data.</text>
</comment>
<evidence type="ECO:0000256" key="1">
    <source>
        <dbReference type="SAM" id="Coils"/>
    </source>
</evidence>
<dbReference type="AlphaFoldDB" id="A0A8S1RGG8"/>